<reference evidence="2 3" key="1">
    <citation type="submission" date="2018-07" db="EMBL/GenBank/DDBJ databases">
        <title>Identification of phenol metabolism pathways in Arcobacter.</title>
        <authorList>
            <person name="Miller W.G."/>
            <person name="Yee E."/>
            <person name="Bono J.L."/>
        </authorList>
    </citation>
    <scope>NUCLEOTIDE SEQUENCE [LARGE SCALE GENOMIC DNA]</scope>
    <source>
        <strain evidence="2 3">W63</strain>
    </source>
</reference>
<accession>A0AAE7E157</accession>
<dbReference type="AlphaFoldDB" id="A0AAE7E157"/>
<dbReference type="Gene3D" id="3.30.2310.20">
    <property type="entry name" value="RelE-like"/>
    <property type="match status" value="1"/>
</dbReference>
<dbReference type="Pfam" id="PF05016">
    <property type="entry name" value="ParE_toxin"/>
    <property type="match status" value="1"/>
</dbReference>
<evidence type="ECO:0000256" key="1">
    <source>
        <dbReference type="ARBA" id="ARBA00022649"/>
    </source>
</evidence>
<evidence type="ECO:0000313" key="2">
    <source>
        <dbReference type="EMBL" id="QKE25794.1"/>
    </source>
</evidence>
<dbReference type="KEGG" id="aaqi:AAQM_1037"/>
<keyword evidence="1" id="KW-1277">Toxin-antitoxin system</keyword>
<organism evidence="2 3">
    <name type="scientific">Arcobacter aquimarinus</name>
    <dbReference type="NCBI Taxonomy" id="1315211"/>
    <lineage>
        <taxon>Bacteria</taxon>
        <taxon>Pseudomonadati</taxon>
        <taxon>Campylobacterota</taxon>
        <taxon>Epsilonproteobacteria</taxon>
        <taxon>Campylobacterales</taxon>
        <taxon>Arcobacteraceae</taxon>
        <taxon>Arcobacter</taxon>
    </lineage>
</organism>
<dbReference type="EMBL" id="CP030944">
    <property type="protein sequence ID" value="QKE25794.1"/>
    <property type="molecule type" value="Genomic_DNA"/>
</dbReference>
<sequence length="92" mass="10814">MTLKISKLAFLEIEDAKEYYNLQKATLGDTFKSDVKKSIENIKQFPTLYPNITNNIKRCLLHRFPYSIFYAISDDTILVLSVAHQHRKPFYL</sequence>
<dbReference type="InterPro" id="IPR035093">
    <property type="entry name" value="RelE/ParE_toxin_dom_sf"/>
</dbReference>
<dbReference type="Proteomes" id="UP000502065">
    <property type="component" value="Chromosome"/>
</dbReference>
<dbReference type="InterPro" id="IPR007712">
    <property type="entry name" value="RelE/ParE_toxin"/>
</dbReference>
<dbReference type="RefSeq" id="WP_129095415.1">
    <property type="nucleotide sequence ID" value="NZ_CBCSAE010000002.1"/>
</dbReference>
<evidence type="ECO:0000313" key="3">
    <source>
        <dbReference type="Proteomes" id="UP000502065"/>
    </source>
</evidence>
<proteinExistence type="predicted"/>
<protein>
    <submittedName>
        <fullName evidence="2">Toxin-antitoxin system, toxin component, RelE/ParE family</fullName>
    </submittedName>
</protein>
<name>A0AAE7E157_9BACT</name>
<keyword evidence="3" id="KW-1185">Reference proteome</keyword>
<gene>
    <name evidence="2" type="ORF">AAQM_1037</name>
</gene>